<protein>
    <recommendedName>
        <fullName evidence="1">ELMO domain-containing protein</fullName>
    </recommendedName>
</protein>
<gene>
    <name evidence="2" type="ORF">C0Q70_06356</name>
</gene>
<dbReference type="InterPro" id="IPR050868">
    <property type="entry name" value="ELMO_domain-containing"/>
</dbReference>
<reference evidence="2 3" key="1">
    <citation type="submission" date="2018-04" db="EMBL/GenBank/DDBJ databases">
        <title>The genome of golden apple snail Pomacea canaliculata provides insight into stress tolerance and invasive adaptation.</title>
        <authorList>
            <person name="Liu C."/>
            <person name="Liu B."/>
            <person name="Ren Y."/>
            <person name="Zhang Y."/>
            <person name="Wang H."/>
            <person name="Li S."/>
            <person name="Jiang F."/>
            <person name="Yin L."/>
            <person name="Zhang G."/>
            <person name="Qian W."/>
            <person name="Fan W."/>
        </authorList>
    </citation>
    <scope>NUCLEOTIDE SEQUENCE [LARGE SCALE GENOMIC DNA]</scope>
    <source>
        <strain evidence="2">SZHN2017</strain>
        <tissue evidence="2">Muscle</tissue>
    </source>
</reference>
<organism evidence="2 3">
    <name type="scientific">Pomacea canaliculata</name>
    <name type="common">Golden apple snail</name>
    <dbReference type="NCBI Taxonomy" id="400727"/>
    <lineage>
        <taxon>Eukaryota</taxon>
        <taxon>Metazoa</taxon>
        <taxon>Spiralia</taxon>
        <taxon>Lophotrochozoa</taxon>
        <taxon>Mollusca</taxon>
        <taxon>Gastropoda</taxon>
        <taxon>Caenogastropoda</taxon>
        <taxon>Architaenioglossa</taxon>
        <taxon>Ampullarioidea</taxon>
        <taxon>Ampullariidae</taxon>
        <taxon>Pomacea</taxon>
    </lineage>
</organism>
<name>A0A2T7PNS5_POMCA</name>
<accession>A0A2T7PNS5</accession>
<dbReference type="Proteomes" id="UP000245119">
    <property type="component" value="Linkage Group LG3"/>
</dbReference>
<dbReference type="OrthoDB" id="67155at2759"/>
<sequence>MWKWLLHKVSGKCELLRITYEEQPGVKQTKRIEESLKCSKSALLKEISTGDKYNVDEAVEKVMGEKKIVREVHAGFEGHFRRCLLYIRSYNQLTQQVESLRRSKFSVDDPDHEQKLLKLWRLLMPQTQLTARVSHQWGDIGFQGTDPQTDFRGMGILGLHQLVYFAEKYNNEARNVLLKANNPKNGFSYAIVSINITDLQHRLMMKRKLRTHFYNLSKTSLTVDDYHEVHCYLMSEFTHFWFSENPADVMEFNRIRDKFKRKVILLLKDPQTQLVANFQR</sequence>
<dbReference type="GO" id="GO:0005096">
    <property type="term" value="F:GTPase activator activity"/>
    <property type="evidence" value="ECO:0007669"/>
    <property type="project" value="TreeGrafter"/>
</dbReference>
<comment type="caution">
    <text evidence="2">The sequence shown here is derived from an EMBL/GenBank/DDBJ whole genome shotgun (WGS) entry which is preliminary data.</text>
</comment>
<dbReference type="AlphaFoldDB" id="A0A2T7PNS5"/>
<evidence type="ECO:0000259" key="1">
    <source>
        <dbReference type="PROSITE" id="PS51335"/>
    </source>
</evidence>
<dbReference type="PROSITE" id="PS51335">
    <property type="entry name" value="ELMO"/>
    <property type="match status" value="1"/>
</dbReference>
<dbReference type="InterPro" id="IPR006816">
    <property type="entry name" value="ELMO_dom"/>
</dbReference>
<dbReference type="Pfam" id="PF04727">
    <property type="entry name" value="ELMO_CED12"/>
    <property type="match status" value="1"/>
</dbReference>
<dbReference type="PANTHER" id="PTHR12771">
    <property type="entry name" value="ENGULFMENT AND CELL MOTILITY"/>
    <property type="match status" value="1"/>
</dbReference>
<evidence type="ECO:0000313" key="2">
    <source>
        <dbReference type="EMBL" id="PVD35075.1"/>
    </source>
</evidence>
<dbReference type="EMBL" id="PZQS01000003">
    <property type="protein sequence ID" value="PVD35075.1"/>
    <property type="molecule type" value="Genomic_DNA"/>
</dbReference>
<evidence type="ECO:0000313" key="3">
    <source>
        <dbReference type="Proteomes" id="UP000245119"/>
    </source>
</evidence>
<dbReference type="PANTHER" id="PTHR12771:SF51">
    <property type="entry name" value="LD01482P"/>
    <property type="match status" value="1"/>
</dbReference>
<proteinExistence type="predicted"/>
<dbReference type="STRING" id="400727.A0A2T7PNS5"/>
<dbReference type="OMA" id="PRCRQIE"/>
<keyword evidence="3" id="KW-1185">Reference proteome</keyword>
<feature type="domain" description="ELMO" evidence="1">
    <location>
        <begin position="111"/>
        <end position="267"/>
    </location>
</feature>